<evidence type="ECO:0000256" key="6">
    <source>
        <dbReference type="ARBA" id="ARBA00031849"/>
    </source>
</evidence>
<protein>
    <recommendedName>
        <fullName evidence="3">Altered inheritance of mitochondria protein 9, mitochondrial</fullName>
    </recommendedName>
    <alternativeName>
        <fullName evidence="6">Found in mitochondrial proteome protein 29</fullName>
    </alternativeName>
</protein>
<dbReference type="PANTHER" id="PTHR36091">
    <property type="entry name" value="ALTERED INHERITANCE OF MITOCHONDRIA PROTEIN 9, MITOCHONDRIAL"/>
    <property type="match status" value="1"/>
</dbReference>
<dbReference type="PANTHER" id="PTHR36091:SF1">
    <property type="entry name" value="ALTERED INHERITANCE OF MITOCHONDRIA PROTEIN 9, MITOCHONDRIAL"/>
    <property type="match status" value="1"/>
</dbReference>
<comment type="caution">
    <text evidence="8">The sequence shown here is derived from an EMBL/GenBank/DDBJ whole genome shotgun (WGS) entry which is preliminary data.</text>
</comment>
<evidence type="ECO:0000256" key="4">
    <source>
        <dbReference type="ARBA" id="ARBA00022946"/>
    </source>
</evidence>
<reference evidence="8 9" key="1">
    <citation type="submission" date="2024-07" db="EMBL/GenBank/DDBJ databases">
        <title>Section-level genome sequencing and comparative genomics of Aspergillus sections Usti and Cavernicolus.</title>
        <authorList>
            <consortium name="Lawrence Berkeley National Laboratory"/>
            <person name="Nybo J.L."/>
            <person name="Vesth T.C."/>
            <person name="Theobald S."/>
            <person name="Frisvad J.C."/>
            <person name="Larsen T.O."/>
            <person name="Kjaerboelling I."/>
            <person name="Rothschild-Mancinelli K."/>
            <person name="Lyhne E.K."/>
            <person name="Kogle M.E."/>
            <person name="Barry K."/>
            <person name="Clum A."/>
            <person name="Na H."/>
            <person name="Ledsgaard L."/>
            <person name="Lin J."/>
            <person name="Lipzen A."/>
            <person name="Kuo A."/>
            <person name="Riley R."/>
            <person name="Mondo S."/>
            <person name="Labutti K."/>
            <person name="Haridas S."/>
            <person name="Pangalinan J."/>
            <person name="Salamov A.A."/>
            <person name="Simmons B.A."/>
            <person name="Magnuson J.K."/>
            <person name="Chen J."/>
            <person name="Drula E."/>
            <person name="Henrissat B."/>
            <person name="Wiebenga A."/>
            <person name="Lubbers R.J."/>
            <person name="Gomes A.C."/>
            <person name="Makela M.R."/>
            <person name="Stajich J."/>
            <person name="Grigoriev I.V."/>
            <person name="Mortensen U.H."/>
            <person name="De Vries R.P."/>
            <person name="Baker S.E."/>
            <person name="Andersen M.R."/>
        </authorList>
    </citation>
    <scope>NUCLEOTIDE SEQUENCE [LARGE SCALE GENOMIC DNA]</scope>
    <source>
        <strain evidence="8 9">CBS 209.92</strain>
    </source>
</reference>
<comment type="subcellular location">
    <subcellularLocation>
        <location evidence="1">Mitochondrion</location>
    </subcellularLocation>
</comment>
<evidence type="ECO:0000256" key="2">
    <source>
        <dbReference type="ARBA" id="ARBA00005543"/>
    </source>
</evidence>
<keyword evidence="5" id="KW-0496">Mitochondrion</keyword>
<dbReference type="EMBL" id="JBFTWV010000260">
    <property type="protein sequence ID" value="KAL2783187.1"/>
    <property type="molecule type" value="Genomic_DNA"/>
</dbReference>
<keyword evidence="9" id="KW-1185">Reference proteome</keyword>
<evidence type="ECO:0000256" key="5">
    <source>
        <dbReference type="ARBA" id="ARBA00023128"/>
    </source>
</evidence>
<dbReference type="SUPFAM" id="SSF56112">
    <property type="entry name" value="Protein kinase-like (PK-like)"/>
    <property type="match status" value="1"/>
</dbReference>
<feature type="compositionally biased region" description="Low complexity" evidence="7">
    <location>
        <begin position="32"/>
        <end position="43"/>
    </location>
</feature>
<comment type="similarity">
    <text evidence="2">Belongs to the AIM9 family.</text>
</comment>
<feature type="region of interest" description="Disordered" evidence="7">
    <location>
        <begin position="20"/>
        <end position="44"/>
    </location>
</feature>
<feature type="compositionally biased region" description="Polar residues" evidence="7">
    <location>
        <begin position="21"/>
        <end position="31"/>
    </location>
</feature>
<evidence type="ECO:0000256" key="1">
    <source>
        <dbReference type="ARBA" id="ARBA00004173"/>
    </source>
</evidence>
<dbReference type="Proteomes" id="UP001610563">
    <property type="component" value="Unassembled WGS sequence"/>
</dbReference>
<dbReference type="InterPro" id="IPR011009">
    <property type="entry name" value="Kinase-like_dom_sf"/>
</dbReference>
<name>A0ABR4FIW0_9EURO</name>
<evidence type="ECO:0000313" key="9">
    <source>
        <dbReference type="Proteomes" id="UP001610563"/>
    </source>
</evidence>
<evidence type="ECO:0000256" key="7">
    <source>
        <dbReference type="SAM" id="MobiDB-lite"/>
    </source>
</evidence>
<evidence type="ECO:0000256" key="3">
    <source>
        <dbReference type="ARBA" id="ARBA00016197"/>
    </source>
</evidence>
<proteinExistence type="inferred from homology"/>
<organism evidence="8 9">
    <name type="scientific">Aspergillus keveii</name>
    <dbReference type="NCBI Taxonomy" id="714993"/>
    <lineage>
        <taxon>Eukaryota</taxon>
        <taxon>Fungi</taxon>
        <taxon>Dikarya</taxon>
        <taxon>Ascomycota</taxon>
        <taxon>Pezizomycotina</taxon>
        <taxon>Eurotiomycetes</taxon>
        <taxon>Eurotiomycetidae</taxon>
        <taxon>Eurotiales</taxon>
        <taxon>Aspergillaceae</taxon>
        <taxon>Aspergillus</taxon>
        <taxon>Aspergillus subgen. Nidulantes</taxon>
    </lineage>
</organism>
<accession>A0ABR4FIW0</accession>
<dbReference type="InterPro" id="IPR051035">
    <property type="entry name" value="Mito_inheritance_9"/>
</dbReference>
<sequence>MSSAVADLLMPLTRSPIRLSSKASSRTAGLLSTTRSETPSTRRATVHNESLLHFTRGRFLINESQELAQRHAPFNVDELAKLAVRAAKETSNGRRECVDTEKLADGMHNKAIRFTMDDGFQVIGKVPNPNAGLPHYTTASEVATMDFMRSVLNTPVPKIFSWNSSSDNPVAAEYILMENARDVSLSKRWDNLDVGLQFKVLDKIAMYQRAWSDVSFPKYGSLYYCQDISQSDSGLRYTNQDGEEITDGRFAVGPSASRQNVVCGRAELDFDRGPWCTVEDYERATGLRELFCVKTLLQLPRSPIAIHYSGSYQPSGYRKAFAIQSYLKLVEHLIPEDDNITTSHLWHDDIHVENVFVNPDDPSEIYAFIDWQSTELAPLYDHIIEPYILEYNGPPLDDLLERPKLPDIQALFQDEPEPVAKHKAD</sequence>
<keyword evidence="4" id="KW-0809">Transit peptide</keyword>
<evidence type="ECO:0000313" key="8">
    <source>
        <dbReference type="EMBL" id="KAL2783187.1"/>
    </source>
</evidence>
<gene>
    <name evidence="8" type="ORF">BJX66DRAFT_319015</name>
</gene>